<keyword evidence="2" id="KW-1185">Reference proteome</keyword>
<sequence>MNYKIENKFLEIKADTYGAELHSIKTKNNPTEFLWNGNEEYWKYHAPILFPIVGKVANNKYSVQGKTYELPQHGFGRISEYELIEQTQDSLTFELKFNSETIKVYPYKFSLKVNYKLIDNNVKVSYIVTNLDNAAIYFSIGAHPAFSCTLESGETINDYYFEFSENENASLMELSTMTGLYTGKDIPFLNNENKIPLSKEVFTNDALVFRNLNSNKIYLRSRNHNKYMSMDFTGFPYLGLWSKATGAPFVCIEPWFGHADYENFKGDFKDKEGVEVLEVGKTFECSYILEFVS</sequence>
<dbReference type="PANTHER" id="PTHR11122:SF13">
    <property type="entry name" value="GLUCOSE-6-PHOSPHATE 1-EPIMERASE"/>
    <property type="match status" value="1"/>
</dbReference>
<dbReference type="InterPro" id="IPR008183">
    <property type="entry name" value="Aldose_1/G6P_1-epimerase"/>
</dbReference>
<evidence type="ECO:0000313" key="2">
    <source>
        <dbReference type="Proteomes" id="UP000623681"/>
    </source>
</evidence>
<dbReference type="AlphaFoldDB" id="A0A937FCH3"/>
<reference evidence="1" key="1">
    <citation type="submission" date="2021-01" db="EMBL/GenBank/DDBJ databases">
        <title>Genome public.</title>
        <authorList>
            <person name="Liu C."/>
            <person name="Sun Q."/>
        </authorList>
    </citation>
    <scope>NUCLEOTIDE SEQUENCE</scope>
    <source>
        <strain evidence="1">YIM B02565</strain>
    </source>
</reference>
<organism evidence="1 2">
    <name type="scientific">Clostridium paridis</name>
    <dbReference type="NCBI Taxonomy" id="2803863"/>
    <lineage>
        <taxon>Bacteria</taxon>
        <taxon>Bacillati</taxon>
        <taxon>Bacillota</taxon>
        <taxon>Clostridia</taxon>
        <taxon>Eubacteriales</taxon>
        <taxon>Clostridiaceae</taxon>
        <taxon>Clostridium</taxon>
    </lineage>
</organism>
<evidence type="ECO:0000313" key="1">
    <source>
        <dbReference type="EMBL" id="MBL4931520.1"/>
    </source>
</evidence>
<dbReference type="GO" id="GO:0016853">
    <property type="term" value="F:isomerase activity"/>
    <property type="evidence" value="ECO:0007669"/>
    <property type="project" value="InterPro"/>
</dbReference>
<protein>
    <submittedName>
        <fullName evidence="1">Aldose 1-epimerase family protein</fullName>
    </submittedName>
</protein>
<dbReference type="SUPFAM" id="SSF74650">
    <property type="entry name" value="Galactose mutarotase-like"/>
    <property type="match status" value="1"/>
</dbReference>
<dbReference type="InterPro" id="IPR011013">
    <property type="entry name" value="Gal_mutarotase_sf_dom"/>
</dbReference>
<dbReference type="GO" id="GO:0005975">
    <property type="term" value="P:carbohydrate metabolic process"/>
    <property type="evidence" value="ECO:0007669"/>
    <property type="project" value="InterPro"/>
</dbReference>
<dbReference type="CDD" id="cd09024">
    <property type="entry name" value="Aldose_epim_lacX"/>
    <property type="match status" value="1"/>
</dbReference>
<gene>
    <name evidence="1" type="ORF">JK634_06865</name>
</gene>
<dbReference type="Proteomes" id="UP000623681">
    <property type="component" value="Unassembled WGS sequence"/>
</dbReference>
<proteinExistence type="predicted"/>
<dbReference type="RefSeq" id="WP_202766905.1">
    <property type="nucleotide sequence ID" value="NZ_JAESWA010000020.1"/>
</dbReference>
<dbReference type="GO" id="GO:0030246">
    <property type="term" value="F:carbohydrate binding"/>
    <property type="evidence" value="ECO:0007669"/>
    <property type="project" value="InterPro"/>
</dbReference>
<comment type="caution">
    <text evidence="1">The sequence shown here is derived from an EMBL/GenBank/DDBJ whole genome shotgun (WGS) entry which is preliminary data.</text>
</comment>
<dbReference type="InterPro" id="IPR014718">
    <property type="entry name" value="GH-type_carb-bd"/>
</dbReference>
<dbReference type="Pfam" id="PF01263">
    <property type="entry name" value="Aldose_epim"/>
    <property type="match status" value="1"/>
</dbReference>
<dbReference type="EMBL" id="JAESWA010000020">
    <property type="protein sequence ID" value="MBL4931520.1"/>
    <property type="molecule type" value="Genomic_DNA"/>
</dbReference>
<accession>A0A937FCH3</accession>
<name>A0A937FCH3_9CLOT</name>
<dbReference type="InterPro" id="IPR037481">
    <property type="entry name" value="LacX"/>
</dbReference>
<dbReference type="Gene3D" id="2.70.98.10">
    <property type="match status" value="1"/>
</dbReference>
<dbReference type="PANTHER" id="PTHR11122">
    <property type="entry name" value="APOSPORY-ASSOCIATED PROTEIN C-RELATED"/>
    <property type="match status" value="1"/>
</dbReference>